<proteinExistence type="predicted"/>
<comment type="caution">
    <text evidence="2">The sequence shown here is derived from an EMBL/GenBank/DDBJ whole genome shotgun (WGS) entry which is preliminary data.</text>
</comment>
<feature type="region of interest" description="Disordered" evidence="1">
    <location>
        <begin position="1"/>
        <end position="27"/>
    </location>
</feature>
<feature type="non-terminal residue" evidence="2">
    <location>
        <position position="46"/>
    </location>
</feature>
<protein>
    <submittedName>
        <fullName evidence="2">6992_t:CDS:1</fullName>
    </submittedName>
</protein>
<evidence type="ECO:0000313" key="3">
    <source>
        <dbReference type="Proteomes" id="UP000789901"/>
    </source>
</evidence>
<gene>
    <name evidence="2" type="ORF">GMARGA_LOCUS40182</name>
</gene>
<dbReference type="EMBL" id="CAJVQB010100743">
    <property type="protein sequence ID" value="CAG8850373.1"/>
    <property type="molecule type" value="Genomic_DNA"/>
</dbReference>
<evidence type="ECO:0000256" key="1">
    <source>
        <dbReference type="SAM" id="MobiDB-lite"/>
    </source>
</evidence>
<organism evidence="2 3">
    <name type="scientific">Gigaspora margarita</name>
    <dbReference type="NCBI Taxonomy" id="4874"/>
    <lineage>
        <taxon>Eukaryota</taxon>
        <taxon>Fungi</taxon>
        <taxon>Fungi incertae sedis</taxon>
        <taxon>Mucoromycota</taxon>
        <taxon>Glomeromycotina</taxon>
        <taxon>Glomeromycetes</taxon>
        <taxon>Diversisporales</taxon>
        <taxon>Gigasporaceae</taxon>
        <taxon>Gigaspora</taxon>
    </lineage>
</organism>
<feature type="compositionally biased region" description="Basic and acidic residues" evidence="1">
    <location>
        <begin position="11"/>
        <end position="26"/>
    </location>
</feature>
<reference evidence="2 3" key="1">
    <citation type="submission" date="2021-06" db="EMBL/GenBank/DDBJ databases">
        <authorList>
            <person name="Kallberg Y."/>
            <person name="Tangrot J."/>
            <person name="Rosling A."/>
        </authorList>
    </citation>
    <scope>NUCLEOTIDE SEQUENCE [LARGE SCALE GENOMIC DNA]</scope>
    <source>
        <strain evidence="2 3">120-4 pot B 10/14</strain>
    </source>
</reference>
<accession>A0ABN7X924</accession>
<feature type="non-terminal residue" evidence="2">
    <location>
        <position position="1"/>
    </location>
</feature>
<keyword evidence="3" id="KW-1185">Reference proteome</keyword>
<dbReference type="Proteomes" id="UP000789901">
    <property type="component" value="Unassembled WGS sequence"/>
</dbReference>
<name>A0ABN7X924_GIGMA</name>
<evidence type="ECO:0000313" key="2">
    <source>
        <dbReference type="EMBL" id="CAG8850373.1"/>
    </source>
</evidence>
<sequence length="46" mass="5324">NGAQRTNPAHKAADENAKKKMELDGNHKKRILNTKIVRRIELRTEE</sequence>